<comment type="subcellular location">
    <subcellularLocation>
        <location evidence="1">Cell membrane</location>
        <topology evidence="1">Multi-pass membrane protein</topology>
    </subcellularLocation>
</comment>
<dbReference type="Proteomes" id="UP000287394">
    <property type="component" value="Chromosome"/>
</dbReference>
<evidence type="ECO:0000256" key="6">
    <source>
        <dbReference type="ARBA" id="ARBA00022989"/>
    </source>
</evidence>
<dbReference type="PANTHER" id="PTHR36838">
    <property type="entry name" value="AUXIN EFFLUX CARRIER FAMILY PROTEIN"/>
    <property type="match status" value="1"/>
</dbReference>
<keyword evidence="4" id="KW-1003">Cell membrane</keyword>
<reference evidence="8 9" key="1">
    <citation type="journal article" date="2019" name="Int. J. Syst. Evol. Microbiol.">
        <title>Capsulimonas corticalis gen. nov., sp. nov., an aerobic capsulated bacterium, of a novel bacterial order, Capsulimonadales ord. nov., of the class Armatimonadia of the phylum Armatimonadetes.</title>
        <authorList>
            <person name="Li J."/>
            <person name="Kudo C."/>
            <person name="Tonouchi A."/>
        </authorList>
    </citation>
    <scope>NUCLEOTIDE SEQUENCE [LARGE SCALE GENOMIC DNA]</scope>
    <source>
        <strain evidence="8 9">AX-7</strain>
    </source>
</reference>
<evidence type="ECO:0000256" key="3">
    <source>
        <dbReference type="ARBA" id="ARBA00022448"/>
    </source>
</evidence>
<dbReference type="Gene3D" id="1.20.1530.20">
    <property type="match status" value="1"/>
</dbReference>
<dbReference type="InterPro" id="IPR004776">
    <property type="entry name" value="Mem_transp_PIN-like"/>
</dbReference>
<dbReference type="OrthoDB" id="9786183at2"/>
<dbReference type="PANTHER" id="PTHR36838:SF3">
    <property type="entry name" value="TRANSPORTER AUXIN EFFLUX CARRIER EC FAMILY"/>
    <property type="match status" value="1"/>
</dbReference>
<keyword evidence="3" id="KW-0813">Transport</keyword>
<dbReference type="GO" id="GO:0055085">
    <property type="term" value="P:transmembrane transport"/>
    <property type="evidence" value="ECO:0007669"/>
    <property type="project" value="InterPro"/>
</dbReference>
<dbReference type="AlphaFoldDB" id="A0A402CUS7"/>
<evidence type="ECO:0000313" key="8">
    <source>
        <dbReference type="EMBL" id="BDI29085.1"/>
    </source>
</evidence>
<dbReference type="EMBL" id="AP025739">
    <property type="protein sequence ID" value="BDI29085.1"/>
    <property type="molecule type" value="Genomic_DNA"/>
</dbReference>
<dbReference type="KEGG" id="ccot:CCAX7_11360"/>
<dbReference type="GO" id="GO:0005886">
    <property type="term" value="C:plasma membrane"/>
    <property type="evidence" value="ECO:0007669"/>
    <property type="project" value="UniProtKB-SubCell"/>
</dbReference>
<keyword evidence="5" id="KW-0812">Transmembrane</keyword>
<evidence type="ECO:0000256" key="2">
    <source>
        <dbReference type="ARBA" id="ARBA00010145"/>
    </source>
</evidence>
<evidence type="ECO:0000256" key="7">
    <source>
        <dbReference type="ARBA" id="ARBA00023136"/>
    </source>
</evidence>
<proteinExistence type="inferred from homology"/>
<sequence length="316" mass="33062">MTVFAATLTALAPLFALILLGYALKRARVLHSAHAPVLNGLVVNATLPALVVHGLATAPAIPARAFCAPLAIFLTELALFALILTFGRILRLSRPRLGALLLVGTFGNTGFLGYPITLALLPHQFPTAILIDQFGMTVPLTIAAALIGSLYGSAQTQEGASAALLRLLRSPILPALALGLLAHFLPAAHAFLASPLGQILDKTLGYLAQGTTPLVLLAVGLALRPEAAGKNVLPLLLSCTLKLLISPLIMLPLSRLFGLRGDLLTISILLAAMPTSVMSSVYSAHHDMDGDYAVATVFVSTLLSALTIPWMLSLAR</sequence>
<dbReference type="RefSeq" id="WP_125205936.1">
    <property type="nucleotide sequence ID" value="NZ_AP025739.1"/>
</dbReference>
<dbReference type="Pfam" id="PF03547">
    <property type="entry name" value="Mem_trans"/>
    <property type="match status" value="1"/>
</dbReference>
<gene>
    <name evidence="8" type="ORF">CCAX7_11360</name>
</gene>
<evidence type="ECO:0000256" key="1">
    <source>
        <dbReference type="ARBA" id="ARBA00004651"/>
    </source>
</evidence>
<keyword evidence="7" id="KW-0472">Membrane</keyword>
<evidence type="ECO:0000313" key="9">
    <source>
        <dbReference type="Proteomes" id="UP000287394"/>
    </source>
</evidence>
<name>A0A402CUS7_9BACT</name>
<dbReference type="InterPro" id="IPR038770">
    <property type="entry name" value="Na+/solute_symporter_sf"/>
</dbReference>
<keyword evidence="6" id="KW-1133">Transmembrane helix</keyword>
<comment type="similarity">
    <text evidence="2">Belongs to the auxin efflux carrier (TC 2.A.69) family.</text>
</comment>
<evidence type="ECO:0000256" key="4">
    <source>
        <dbReference type="ARBA" id="ARBA00022475"/>
    </source>
</evidence>
<accession>A0A402CUS7</accession>
<organism evidence="8 9">
    <name type="scientific">Capsulimonas corticalis</name>
    <dbReference type="NCBI Taxonomy" id="2219043"/>
    <lineage>
        <taxon>Bacteria</taxon>
        <taxon>Bacillati</taxon>
        <taxon>Armatimonadota</taxon>
        <taxon>Armatimonadia</taxon>
        <taxon>Capsulimonadales</taxon>
        <taxon>Capsulimonadaceae</taxon>
        <taxon>Capsulimonas</taxon>
    </lineage>
</organism>
<evidence type="ECO:0000256" key="5">
    <source>
        <dbReference type="ARBA" id="ARBA00022692"/>
    </source>
</evidence>
<protein>
    <submittedName>
        <fullName evidence="8">Malate permease</fullName>
    </submittedName>
</protein>
<keyword evidence="9" id="KW-1185">Reference proteome</keyword>